<comment type="subcellular location">
    <subcellularLocation>
        <location evidence="5">Cytoplasm</location>
    </subcellularLocation>
    <text evidence="5">Localizes to mid-cell in an FtsZ-dependent manner.</text>
</comment>
<sequence length="248" mass="29032">MQTSQITRYEHPLTEKVRIYLRLDYLLRQMQHSSNQNDPWQYKIFFNALFDLLEILDQVQVKTDLAKDIDKQRQQLKSWLNIDGVDEYALQQMIDAMEQAHKALISSPRLGQSLREDRFLSSIKQRFSIPGGSCCFDLPSLHHWLHLPNEEKQSAMKAWLGELDELQDALNLWLKLIRETAQYKTHHARNGFFQYDAEDACLLRLEICAEDGVYPMISGHRNRFAIRFSPFTEGEPVASDLEFKLAIC</sequence>
<dbReference type="Pfam" id="PF07072">
    <property type="entry name" value="ZapD"/>
    <property type="match status" value="1"/>
</dbReference>
<dbReference type="GeneID" id="99740378"/>
<dbReference type="PANTHER" id="PTHR39455">
    <property type="entry name" value="CELL DIVISION PROTEIN ZAPD"/>
    <property type="match status" value="1"/>
</dbReference>
<comment type="subunit">
    <text evidence="5">Interacts with FtsZ.</text>
</comment>
<dbReference type="Gene3D" id="1.10.3900.10">
    <property type="entry name" value="YacF-like"/>
    <property type="match status" value="1"/>
</dbReference>
<evidence type="ECO:0000256" key="3">
    <source>
        <dbReference type="ARBA" id="ARBA00023210"/>
    </source>
</evidence>
<dbReference type="NCBIfam" id="NF003655">
    <property type="entry name" value="PRK05287.1-3"/>
    <property type="match status" value="1"/>
</dbReference>
<evidence type="ECO:0000256" key="2">
    <source>
        <dbReference type="ARBA" id="ARBA00022618"/>
    </source>
</evidence>
<protein>
    <recommendedName>
        <fullName evidence="5">Cell division protein ZapD</fullName>
    </recommendedName>
    <alternativeName>
        <fullName evidence="5">Z ring-associated protein D</fullName>
    </alternativeName>
</protein>
<dbReference type="GO" id="GO:0000917">
    <property type="term" value="P:division septum assembly"/>
    <property type="evidence" value="ECO:0007669"/>
    <property type="project" value="UniProtKB-KW"/>
</dbReference>
<dbReference type="HAMAP" id="MF_01092">
    <property type="entry name" value="ZapD"/>
    <property type="match status" value="1"/>
</dbReference>
<dbReference type="EMBL" id="PYNS01000004">
    <property type="protein sequence ID" value="PSV12077.1"/>
    <property type="molecule type" value="Genomic_DNA"/>
</dbReference>
<gene>
    <name evidence="5" type="primary">zapD</name>
    <name evidence="6" type="ORF">C0W93_06685</name>
</gene>
<name>A0A2T3KX63_PHOLD</name>
<dbReference type="RefSeq" id="WP_042117295.1">
    <property type="nucleotide sequence ID" value="NZ_CP131572.1"/>
</dbReference>
<evidence type="ECO:0000256" key="4">
    <source>
        <dbReference type="ARBA" id="ARBA00023306"/>
    </source>
</evidence>
<dbReference type="InterPro" id="IPR009777">
    <property type="entry name" value="ZapD"/>
</dbReference>
<dbReference type="AlphaFoldDB" id="A0A2T3KX63"/>
<dbReference type="GO" id="GO:0005737">
    <property type="term" value="C:cytoplasm"/>
    <property type="evidence" value="ECO:0007669"/>
    <property type="project" value="UniProtKB-SubCell"/>
</dbReference>
<reference evidence="6 7" key="1">
    <citation type="submission" date="2018-03" db="EMBL/GenBank/DDBJ databases">
        <title>Whole genome sequencing of Histamine producing bacteria.</title>
        <authorList>
            <person name="Butler K."/>
        </authorList>
    </citation>
    <scope>NUCLEOTIDE SEQUENCE [LARGE SCALE GENOMIC DNA]</scope>
    <source>
        <strain evidence="6 7">Res.4.1</strain>
    </source>
</reference>
<accession>A0A2T3KX63</accession>
<evidence type="ECO:0000313" key="6">
    <source>
        <dbReference type="EMBL" id="PSV12077.1"/>
    </source>
</evidence>
<comment type="function">
    <text evidence="5">Cell division factor that enhances FtsZ-ring assembly. Directly interacts with FtsZ and promotes bundling of FtsZ protofilaments, with a reduction in FtsZ GTPase activity.</text>
</comment>
<keyword evidence="1 5" id="KW-0963">Cytoplasm</keyword>
<organism evidence="6 7">
    <name type="scientific">Photobacterium leiognathi subsp. mandapamensis</name>
    <name type="common">Photobacterium mandapamensis</name>
    <dbReference type="NCBI Taxonomy" id="48408"/>
    <lineage>
        <taxon>Bacteria</taxon>
        <taxon>Pseudomonadati</taxon>
        <taxon>Pseudomonadota</taxon>
        <taxon>Gammaproteobacteria</taxon>
        <taxon>Vibrionales</taxon>
        <taxon>Vibrionaceae</taxon>
        <taxon>Photobacterium</taxon>
    </lineage>
</organism>
<keyword evidence="4 5" id="KW-0131">Cell cycle</keyword>
<dbReference type="InterPro" id="IPR036268">
    <property type="entry name" value="ZapD_sf"/>
</dbReference>
<dbReference type="Proteomes" id="UP000240530">
    <property type="component" value="Unassembled WGS sequence"/>
</dbReference>
<proteinExistence type="inferred from homology"/>
<comment type="caution">
    <text evidence="6">The sequence shown here is derived from an EMBL/GenBank/DDBJ whole genome shotgun (WGS) entry which is preliminary data.</text>
</comment>
<dbReference type="GO" id="GO:0043093">
    <property type="term" value="P:FtsZ-dependent cytokinesis"/>
    <property type="evidence" value="ECO:0007669"/>
    <property type="project" value="UniProtKB-UniRule"/>
</dbReference>
<evidence type="ECO:0000313" key="7">
    <source>
        <dbReference type="Proteomes" id="UP000240530"/>
    </source>
</evidence>
<dbReference type="PANTHER" id="PTHR39455:SF1">
    <property type="entry name" value="CELL DIVISION PROTEIN ZAPD"/>
    <property type="match status" value="1"/>
</dbReference>
<keyword evidence="3 5" id="KW-0717">Septation</keyword>
<keyword evidence="2 5" id="KW-0132">Cell division</keyword>
<dbReference type="GO" id="GO:0032153">
    <property type="term" value="C:cell division site"/>
    <property type="evidence" value="ECO:0007669"/>
    <property type="project" value="TreeGrafter"/>
</dbReference>
<dbReference type="NCBIfam" id="NF003656">
    <property type="entry name" value="PRK05287.1-4"/>
    <property type="match status" value="1"/>
</dbReference>
<dbReference type="SUPFAM" id="SSF160950">
    <property type="entry name" value="YacF-like"/>
    <property type="match status" value="1"/>
</dbReference>
<evidence type="ECO:0000256" key="1">
    <source>
        <dbReference type="ARBA" id="ARBA00022490"/>
    </source>
</evidence>
<evidence type="ECO:0000256" key="5">
    <source>
        <dbReference type="HAMAP-Rule" id="MF_01092"/>
    </source>
</evidence>
<dbReference type="Gene3D" id="2.60.440.10">
    <property type="entry name" value="YacF-like domains"/>
    <property type="match status" value="1"/>
</dbReference>
<dbReference type="InterPro" id="IPR027462">
    <property type="entry name" value="ZapD_C"/>
</dbReference>
<comment type="similarity">
    <text evidence="5">Belongs to the ZapD family.</text>
</comment>